<evidence type="ECO:0000313" key="2">
    <source>
        <dbReference type="Proteomes" id="UP000245626"/>
    </source>
</evidence>
<name>A0ACD0NPA9_9BASI</name>
<accession>A0ACD0NPA9</accession>
<reference evidence="1 2" key="1">
    <citation type="journal article" date="2018" name="Mol. Biol. Evol.">
        <title>Broad Genomic Sampling Reveals a Smut Pathogenic Ancestry of the Fungal Clade Ustilaginomycotina.</title>
        <authorList>
            <person name="Kijpornyongpan T."/>
            <person name="Mondo S.J."/>
            <person name="Barry K."/>
            <person name="Sandor L."/>
            <person name="Lee J."/>
            <person name="Lipzen A."/>
            <person name="Pangilinan J."/>
            <person name="LaButti K."/>
            <person name="Hainaut M."/>
            <person name="Henrissat B."/>
            <person name="Grigoriev I.V."/>
            <person name="Spatafora J.W."/>
            <person name="Aime M.C."/>
        </authorList>
    </citation>
    <scope>NUCLEOTIDE SEQUENCE [LARGE SCALE GENOMIC DNA]</scope>
    <source>
        <strain evidence="1 2">SA 807</strain>
    </source>
</reference>
<dbReference type="EMBL" id="KZ820389">
    <property type="protein sequence ID" value="PWN47595.1"/>
    <property type="molecule type" value="Genomic_DNA"/>
</dbReference>
<dbReference type="Proteomes" id="UP000245626">
    <property type="component" value="Unassembled WGS sequence"/>
</dbReference>
<protein>
    <submittedName>
        <fullName evidence="1">FAD/NAD(P)-binding domain-containing protein</fullName>
    </submittedName>
</protein>
<gene>
    <name evidence="1" type="ORF">IE53DRAFT_242276</name>
</gene>
<evidence type="ECO:0000313" key="1">
    <source>
        <dbReference type="EMBL" id="PWN47595.1"/>
    </source>
</evidence>
<sequence>MTKVYQVIVAGGGIAGLTAALELSTSGISVLLLESRNRLGGRIHTFQIPDPEPQSSSSSSPEPSHLDQQDKHRRNLVDLGASFIHGVRANPLIELSQKVPLETYLPEQGNTRYLLNRSGGKQLGNSESQRLDFFSHNTTFHRLHQLSQEGLRVPGDSESIWSGLVNDRSSNPVWKGIDDVERDKILSV</sequence>
<keyword evidence="2" id="KW-1185">Reference proteome</keyword>
<proteinExistence type="predicted"/>
<organism evidence="1 2">
    <name type="scientific">Violaceomyces palustris</name>
    <dbReference type="NCBI Taxonomy" id="1673888"/>
    <lineage>
        <taxon>Eukaryota</taxon>
        <taxon>Fungi</taxon>
        <taxon>Dikarya</taxon>
        <taxon>Basidiomycota</taxon>
        <taxon>Ustilaginomycotina</taxon>
        <taxon>Ustilaginomycetes</taxon>
        <taxon>Violaceomycetales</taxon>
        <taxon>Violaceomycetaceae</taxon>
        <taxon>Violaceomyces</taxon>
    </lineage>
</organism>